<keyword evidence="3" id="KW-0479">Metal-binding</keyword>
<evidence type="ECO:0000259" key="6">
    <source>
        <dbReference type="Pfam" id="PF03404"/>
    </source>
</evidence>
<dbReference type="InterPro" id="IPR000572">
    <property type="entry name" value="OxRdtase_Mopterin-bd_dom"/>
</dbReference>
<evidence type="ECO:0000313" key="7">
    <source>
        <dbReference type="EMBL" id="TNC30772.1"/>
    </source>
</evidence>
<comment type="caution">
    <text evidence="7">The sequence shown here is derived from an EMBL/GenBank/DDBJ whole genome shotgun (WGS) entry which is preliminary data.</text>
</comment>
<dbReference type="PANTHER" id="PTHR19372">
    <property type="entry name" value="SULFITE REDUCTASE"/>
    <property type="match status" value="1"/>
</dbReference>
<dbReference type="GO" id="GO:0006790">
    <property type="term" value="P:sulfur compound metabolic process"/>
    <property type="evidence" value="ECO:0007669"/>
    <property type="project" value="TreeGrafter"/>
</dbReference>
<name>A0A5C4M921_9ACTN</name>
<feature type="domain" description="Moybdenum cofactor oxidoreductase dimerisation" evidence="6">
    <location>
        <begin position="319"/>
        <end position="402"/>
    </location>
</feature>
<dbReference type="CDD" id="cd02110">
    <property type="entry name" value="SO_family_Moco_dimer"/>
    <property type="match status" value="1"/>
</dbReference>
<comment type="cofactor">
    <cofactor evidence="1">
        <name>Mo-molybdopterin</name>
        <dbReference type="ChEBI" id="CHEBI:71302"/>
    </cofactor>
</comment>
<organism evidence="7 9">
    <name type="scientific">Mumia zhuanghuii</name>
    <dbReference type="NCBI Taxonomy" id="2585211"/>
    <lineage>
        <taxon>Bacteria</taxon>
        <taxon>Bacillati</taxon>
        <taxon>Actinomycetota</taxon>
        <taxon>Actinomycetes</taxon>
        <taxon>Propionibacteriales</taxon>
        <taxon>Nocardioidaceae</taxon>
        <taxon>Mumia</taxon>
    </lineage>
</organism>
<dbReference type="EMBL" id="VDFR01000125">
    <property type="protein sequence ID" value="TNC37879.1"/>
    <property type="molecule type" value="Genomic_DNA"/>
</dbReference>
<accession>A0A5C4M921</accession>
<dbReference type="OrthoDB" id="9795587at2"/>
<sequence>MSSDPAPTPALARRDVLRFGAGAAAGLVAARSFGAAPASATPAAPPAPPTLASTGPILKPLPPEWFVTYGTNAEMRWDSVDPRRYLTPAERLFVRNHTSTPTIDPATYALRIFGDGLTDARTPERAHVLSYRDLVRLPSRTVTSLLECTGNARSYFASQQGTPASGTAWQLGAVGTVRWTGVPLALVLRSLGLSPDAVDVQATGLDPSFVSGGVDYGRVRRPFPVAKALDDALLVYAMNGRALPPDHGFPVRLLLPGWVGIANIKWLGELEVSRSPLTSPWNTKWYRMTGGDYPADAPPLTVLPVKSAFELARDAVLPARRRTVLTGRAWSGAAPVARVDVSTDGGTSWERARITRHGRGGGWAQWAYPWRPRTSGPQVLLSRATDRAGRTQPATVPYNDNGYLFSAVVRHPVVIA</sequence>
<dbReference type="EMBL" id="VDFR01000211">
    <property type="protein sequence ID" value="TNC30772.1"/>
    <property type="molecule type" value="Genomic_DNA"/>
</dbReference>
<dbReference type="PANTHER" id="PTHR19372:SF7">
    <property type="entry name" value="SULFITE OXIDASE, MITOCHONDRIAL"/>
    <property type="match status" value="1"/>
</dbReference>
<dbReference type="InterPro" id="IPR014756">
    <property type="entry name" value="Ig_E-set"/>
</dbReference>
<evidence type="ECO:0000256" key="4">
    <source>
        <dbReference type="ARBA" id="ARBA00023002"/>
    </source>
</evidence>
<proteinExistence type="predicted"/>
<dbReference type="PRINTS" id="PR00407">
    <property type="entry name" value="EUMOPTERIN"/>
</dbReference>
<evidence type="ECO:0000259" key="5">
    <source>
        <dbReference type="Pfam" id="PF00174"/>
    </source>
</evidence>
<dbReference type="PROSITE" id="PS51318">
    <property type="entry name" value="TAT"/>
    <property type="match status" value="1"/>
</dbReference>
<dbReference type="GO" id="GO:0020037">
    <property type="term" value="F:heme binding"/>
    <property type="evidence" value="ECO:0007669"/>
    <property type="project" value="TreeGrafter"/>
</dbReference>
<dbReference type="GO" id="GO:0008482">
    <property type="term" value="F:sulfite oxidase activity"/>
    <property type="evidence" value="ECO:0007669"/>
    <property type="project" value="TreeGrafter"/>
</dbReference>
<evidence type="ECO:0000313" key="9">
    <source>
        <dbReference type="Proteomes" id="UP000306740"/>
    </source>
</evidence>
<dbReference type="Proteomes" id="UP000306740">
    <property type="component" value="Unassembled WGS sequence"/>
</dbReference>
<evidence type="ECO:0000256" key="3">
    <source>
        <dbReference type="ARBA" id="ARBA00022723"/>
    </source>
</evidence>
<dbReference type="Gene3D" id="3.90.420.10">
    <property type="entry name" value="Oxidoreductase, molybdopterin-binding domain"/>
    <property type="match status" value="1"/>
</dbReference>
<keyword evidence="4" id="KW-0560">Oxidoreductase</keyword>
<dbReference type="InterPro" id="IPR005066">
    <property type="entry name" value="MoCF_OxRdtse_dimer"/>
</dbReference>
<dbReference type="InterPro" id="IPR008335">
    <property type="entry name" value="Mopterin_OxRdtase_euk"/>
</dbReference>
<dbReference type="Pfam" id="PF00174">
    <property type="entry name" value="Oxidored_molyb"/>
    <property type="match status" value="1"/>
</dbReference>
<feature type="domain" description="Oxidoreductase molybdopterin-binding" evidence="5">
    <location>
        <begin position="97"/>
        <end position="281"/>
    </location>
</feature>
<dbReference type="GO" id="GO:0030151">
    <property type="term" value="F:molybdenum ion binding"/>
    <property type="evidence" value="ECO:0007669"/>
    <property type="project" value="InterPro"/>
</dbReference>
<dbReference type="RefSeq" id="WP_139106785.1">
    <property type="nucleotide sequence ID" value="NZ_VDFR01000125.1"/>
</dbReference>
<protein>
    <submittedName>
        <fullName evidence="7">Sulfite oxidase</fullName>
    </submittedName>
</protein>
<gene>
    <name evidence="8" type="ORF">FHE65_24870</name>
    <name evidence="7" type="ORF">FHE65_32450</name>
</gene>
<reference evidence="7 9" key="1">
    <citation type="submission" date="2019-05" db="EMBL/GenBank/DDBJ databases">
        <title>Mumia sp. nov., isolated from the intestinal contents of plateau pika (Ochotona curzoniae) in the Qinghai-Tibet plateau of China.</title>
        <authorList>
            <person name="Tian Z."/>
        </authorList>
    </citation>
    <scope>NUCLEOTIDE SEQUENCE [LARGE SCALE GENOMIC DNA]</scope>
    <source>
        <strain evidence="9">527</strain>
        <strain evidence="7">Z527</strain>
    </source>
</reference>
<keyword evidence="2" id="KW-0500">Molybdenum</keyword>
<dbReference type="InterPro" id="IPR006311">
    <property type="entry name" value="TAT_signal"/>
</dbReference>
<dbReference type="Gene3D" id="2.60.40.650">
    <property type="match status" value="1"/>
</dbReference>
<evidence type="ECO:0000256" key="2">
    <source>
        <dbReference type="ARBA" id="ARBA00022505"/>
    </source>
</evidence>
<evidence type="ECO:0000313" key="8">
    <source>
        <dbReference type="EMBL" id="TNC37879.1"/>
    </source>
</evidence>
<dbReference type="AlphaFoldDB" id="A0A5C4M921"/>
<dbReference type="GO" id="GO:0043546">
    <property type="term" value="F:molybdopterin cofactor binding"/>
    <property type="evidence" value="ECO:0007669"/>
    <property type="project" value="TreeGrafter"/>
</dbReference>
<dbReference type="SUPFAM" id="SSF56524">
    <property type="entry name" value="Oxidoreductase molybdopterin-binding domain"/>
    <property type="match status" value="1"/>
</dbReference>
<evidence type="ECO:0000256" key="1">
    <source>
        <dbReference type="ARBA" id="ARBA00001924"/>
    </source>
</evidence>
<dbReference type="InterPro" id="IPR036374">
    <property type="entry name" value="OxRdtase_Mopterin-bd_sf"/>
</dbReference>
<dbReference type="SUPFAM" id="SSF81296">
    <property type="entry name" value="E set domains"/>
    <property type="match status" value="1"/>
</dbReference>
<dbReference type="Pfam" id="PF03404">
    <property type="entry name" value="Mo-co_dimer"/>
    <property type="match status" value="1"/>
</dbReference>